<feature type="domain" description="ATPase" evidence="1">
    <location>
        <begin position="16"/>
        <end position="235"/>
    </location>
</feature>
<dbReference type="RefSeq" id="WP_192819252.1">
    <property type="nucleotide sequence ID" value="NZ_CP062310.1"/>
</dbReference>
<gene>
    <name evidence="2" type="ORF">IG193_02115</name>
</gene>
<dbReference type="InterPro" id="IPR027417">
    <property type="entry name" value="P-loop_NTPase"/>
</dbReference>
<dbReference type="GO" id="GO:0005524">
    <property type="term" value="F:ATP binding"/>
    <property type="evidence" value="ECO:0007669"/>
    <property type="project" value="UniProtKB-KW"/>
</dbReference>
<keyword evidence="2" id="KW-0067">ATP-binding</keyword>
<dbReference type="InParanoid" id="A0A7L9FHK2"/>
<dbReference type="Pfam" id="PF01637">
    <property type="entry name" value="ATPase_2"/>
    <property type="match status" value="1"/>
</dbReference>
<evidence type="ECO:0000313" key="2">
    <source>
        <dbReference type="EMBL" id="QOJ79280.1"/>
    </source>
</evidence>
<dbReference type="AlphaFoldDB" id="A0A7L9FHK2"/>
<keyword evidence="3" id="KW-1185">Reference proteome</keyword>
<dbReference type="Gene3D" id="3.40.50.300">
    <property type="entry name" value="P-loop containing nucleotide triphosphate hydrolases"/>
    <property type="match status" value="1"/>
</dbReference>
<evidence type="ECO:0000313" key="3">
    <source>
        <dbReference type="Proteomes" id="UP000594121"/>
    </source>
</evidence>
<dbReference type="Proteomes" id="UP000594121">
    <property type="component" value="Chromosome"/>
</dbReference>
<organism evidence="2 3">
    <name type="scientific">Infirmifilum lucidum</name>
    <dbReference type="NCBI Taxonomy" id="2776706"/>
    <lineage>
        <taxon>Archaea</taxon>
        <taxon>Thermoproteota</taxon>
        <taxon>Thermoprotei</taxon>
        <taxon>Thermofilales</taxon>
        <taxon>Thermofilaceae</taxon>
        <taxon>Infirmifilum</taxon>
    </lineage>
</organism>
<evidence type="ECO:0000259" key="1">
    <source>
        <dbReference type="Pfam" id="PF01637"/>
    </source>
</evidence>
<proteinExistence type="predicted"/>
<accession>A0A7L9FHK2</accession>
<sequence>MMRIRLRFVPGVDVEFVDRDVAIRQVGDFAERGTRFPLVVYGPEGCGKTALFRQAFEVLRERGYSVVYISPLEREARDRLIATDDFKPKLAVDKLARLLTRLTGAVGGEAPAALVEYALNLITWAIRRGKRRIAVLADDIFKAVGLDKAEIYVKILLNFIEYPSRPVEKIVVLVGSSEGETREKIGRHRWSHIVAMWNMPREGFKRLYDQLPGEKPPLEDMWRVTGGNPGYLAKLCEARWNVEVFISNFIRERKLRSFVDRLTPLQREVLAEAVEDPDVLRRRLREAEDKRPMVDLINRLVEENLIVDYLPSREPHGWIDEPPPVDRELGIGEFFAWQMPLHREAVRRALEAL</sequence>
<dbReference type="KEGG" id="thel:IG193_02115"/>
<dbReference type="InterPro" id="IPR011579">
    <property type="entry name" value="ATPase_dom"/>
</dbReference>
<dbReference type="SUPFAM" id="SSF52540">
    <property type="entry name" value="P-loop containing nucleoside triphosphate hydrolases"/>
    <property type="match status" value="1"/>
</dbReference>
<reference evidence="2 3" key="1">
    <citation type="submission" date="2020-10" db="EMBL/GenBank/DDBJ databases">
        <title>Thermofilum lucidum 3507LT sp. nov. a novel member of Thermofilaceae family isolated from Chile hot spring, and proposal of description order Thermofilales.</title>
        <authorList>
            <person name="Zayulina K.S."/>
            <person name="Elcheninov A.G."/>
            <person name="Toshchakov S.V."/>
            <person name="Kublanov I.V."/>
        </authorList>
    </citation>
    <scope>NUCLEOTIDE SEQUENCE [LARGE SCALE GENOMIC DNA]</scope>
    <source>
        <strain evidence="2 3">3507LT</strain>
    </source>
</reference>
<keyword evidence="2" id="KW-0547">Nucleotide-binding</keyword>
<dbReference type="EMBL" id="CP062310">
    <property type="protein sequence ID" value="QOJ79280.1"/>
    <property type="molecule type" value="Genomic_DNA"/>
</dbReference>
<dbReference type="GeneID" id="59148653"/>
<protein>
    <submittedName>
        <fullName evidence="2">ATP-binding protein</fullName>
    </submittedName>
</protein>
<name>A0A7L9FHK2_9CREN</name>